<proteinExistence type="predicted"/>
<keyword evidence="2" id="KW-0238">DNA-binding</keyword>
<feature type="domain" description="HTH merR-type" evidence="4">
    <location>
        <begin position="9"/>
        <end position="78"/>
    </location>
</feature>
<dbReference type="InterPro" id="IPR036724">
    <property type="entry name" value="Cobalamin-bd_sf"/>
</dbReference>
<accession>A0ABR5AUY6</accession>
<keyword evidence="1" id="KW-0805">Transcription regulation</keyword>
<evidence type="ECO:0000259" key="4">
    <source>
        <dbReference type="PROSITE" id="PS50937"/>
    </source>
</evidence>
<dbReference type="InterPro" id="IPR036594">
    <property type="entry name" value="Meth_synthase_dom"/>
</dbReference>
<gene>
    <name evidence="5" type="ORF">SD77_4262</name>
</gene>
<protein>
    <submittedName>
        <fullName evidence="5">Transcriptional regulator, MerR family</fullName>
    </submittedName>
</protein>
<evidence type="ECO:0000256" key="3">
    <source>
        <dbReference type="ARBA" id="ARBA00023163"/>
    </source>
</evidence>
<evidence type="ECO:0000256" key="2">
    <source>
        <dbReference type="ARBA" id="ARBA00023125"/>
    </source>
</evidence>
<dbReference type="Pfam" id="PF02607">
    <property type="entry name" value="B12-binding_2"/>
    <property type="match status" value="1"/>
</dbReference>
<keyword evidence="3" id="KW-0804">Transcription</keyword>
<dbReference type="Gene3D" id="1.10.1240.10">
    <property type="entry name" value="Methionine synthase domain"/>
    <property type="match status" value="1"/>
</dbReference>
<dbReference type="PROSITE" id="PS50937">
    <property type="entry name" value="HTH_MERR_2"/>
    <property type="match status" value="1"/>
</dbReference>
<dbReference type="InterPro" id="IPR047057">
    <property type="entry name" value="MerR_fam"/>
</dbReference>
<evidence type="ECO:0000256" key="1">
    <source>
        <dbReference type="ARBA" id="ARBA00023015"/>
    </source>
</evidence>
<dbReference type="PANTHER" id="PTHR30204">
    <property type="entry name" value="REDOX-CYCLING DRUG-SENSING TRANSCRIPTIONAL ACTIVATOR SOXR"/>
    <property type="match status" value="1"/>
</dbReference>
<dbReference type="Pfam" id="PF13411">
    <property type="entry name" value="MerR_1"/>
    <property type="match status" value="1"/>
</dbReference>
<sequence length="304" mass="34652">MDQSHANGMYYIQQVAEITGISKQLIRKWEERYALVQPQRLDNGYRIYSEKDINTLLTVKELSAQGHSVKQAVMMVKEKAEQPERKITPVQEPVRRQEEMNEYVLKLLQQAARCDELEITLLLQQAYHSLGLEAFVQSVVAPFLKEVGSRWERGEWDEYQESLSSLAVRDFLVQIRRNYKCREEAPLVVGACLPHEQHEVPVHLLLLHFMIKGWKTTLIGASPAPGSIEQLVQKLRPAKVLLSATTTIPFEKDPYLLERLDQFADDNRHIDFYIGGAGAVQYASGKPLQAIRIVGSVGEIRDGD</sequence>
<dbReference type="Proteomes" id="UP000031982">
    <property type="component" value="Unassembled WGS sequence"/>
</dbReference>
<name>A0ABR5AUY6_BACBA</name>
<dbReference type="SUPFAM" id="SSF46955">
    <property type="entry name" value="Putative DNA-binding domain"/>
    <property type="match status" value="1"/>
</dbReference>
<comment type="caution">
    <text evidence="5">The sequence shown here is derived from an EMBL/GenBank/DDBJ whole genome shotgun (WGS) entry which is preliminary data.</text>
</comment>
<dbReference type="SMART" id="SM00422">
    <property type="entry name" value="HTH_MERR"/>
    <property type="match status" value="1"/>
</dbReference>
<dbReference type="SUPFAM" id="SSF52242">
    <property type="entry name" value="Cobalamin (vitamin B12)-binding domain"/>
    <property type="match status" value="1"/>
</dbReference>
<dbReference type="InterPro" id="IPR000551">
    <property type="entry name" value="MerR-type_HTH_dom"/>
</dbReference>
<dbReference type="InterPro" id="IPR009061">
    <property type="entry name" value="DNA-bd_dom_put_sf"/>
</dbReference>
<dbReference type="EMBL" id="JXLP01000009">
    <property type="protein sequence ID" value="KIL78582.1"/>
    <property type="molecule type" value="Genomic_DNA"/>
</dbReference>
<dbReference type="Gene3D" id="3.40.50.280">
    <property type="entry name" value="Cobalamin-binding domain"/>
    <property type="match status" value="1"/>
</dbReference>
<dbReference type="PANTHER" id="PTHR30204:SF67">
    <property type="entry name" value="HTH-TYPE TRANSCRIPTIONAL REGULATOR MLRA-RELATED"/>
    <property type="match status" value="1"/>
</dbReference>
<evidence type="ECO:0000313" key="5">
    <source>
        <dbReference type="EMBL" id="KIL78582.1"/>
    </source>
</evidence>
<evidence type="ECO:0000313" key="6">
    <source>
        <dbReference type="Proteomes" id="UP000031982"/>
    </source>
</evidence>
<dbReference type="Gene3D" id="1.10.1660.10">
    <property type="match status" value="1"/>
</dbReference>
<reference evidence="5 6" key="1">
    <citation type="submission" date="2015-01" db="EMBL/GenBank/DDBJ databases">
        <title>Genome Assembly of Bacillus badius MTCC 1458.</title>
        <authorList>
            <person name="Verma A."/>
            <person name="Khatri I."/>
            <person name="Mual P."/>
            <person name="Subramanian S."/>
            <person name="Krishnamurthi S."/>
        </authorList>
    </citation>
    <scope>NUCLEOTIDE SEQUENCE [LARGE SCALE GENOMIC DNA]</scope>
    <source>
        <strain evidence="5 6">MTCC 1458</strain>
    </source>
</reference>
<organism evidence="5 6">
    <name type="scientific">Bacillus badius</name>
    <dbReference type="NCBI Taxonomy" id="1455"/>
    <lineage>
        <taxon>Bacteria</taxon>
        <taxon>Bacillati</taxon>
        <taxon>Bacillota</taxon>
        <taxon>Bacilli</taxon>
        <taxon>Bacillales</taxon>
        <taxon>Bacillaceae</taxon>
        <taxon>Pseudobacillus</taxon>
    </lineage>
</organism>
<dbReference type="InterPro" id="IPR003759">
    <property type="entry name" value="Cbl-bd_cap"/>
</dbReference>
<dbReference type="RefSeq" id="WP_052477313.1">
    <property type="nucleotide sequence ID" value="NZ_JARTHD010000011.1"/>
</dbReference>
<keyword evidence="6" id="KW-1185">Reference proteome</keyword>